<keyword evidence="2" id="KW-0813">Transport</keyword>
<dbReference type="GO" id="GO:0005506">
    <property type="term" value="F:iron ion binding"/>
    <property type="evidence" value="ECO:0007669"/>
    <property type="project" value="InterPro"/>
</dbReference>
<comment type="caution">
    <text evidence="11">The sequence shown here is derived from an EMBL/GenBank/DDBJ whole genome shotgun (WGS) entry which is preliminary data.</text>
</comment>
<keyword evidence="12" id="KW-1185">Reference proteome</keyword>
<evidence type="ECO:0000256" key="4">
    <source>
        <dbReference type="ARBA" id="ARBA00022660"/>
    </source>
</evidence>
<dbReference type="Gene3D" id="1.10.760.10">
    <property type="entry name" value="Cytochrome c-like domain"/>
    <property type="match status" value="2"/>
</dbReference>
<dbReference type="PANTHER" id="PTHR35008">
    <property type="entry name" value="BLL4482 PROTEIN-RELATED"/>
    <property type="match status" value="1"/>
</dbReference>
<evidence type="ECO:0000256" key="7">
    <source>
        <dbReference type="ARBA" id="ARBA00023004"/>
    </source>
</evidence>
<evidence type="ECO:0000259" key="10">
    <source>
        <dbReference type="PROSITE" id="PS51007"/>
    </source>
</evidence>
<evidence type="ECO:0000256" key="5">
    <source>
        <dbReference type="ARBA" id="ARBA00022723"/>
    </source>
</evidence>
<evidence type="ECO:0000313" key="12">
    <source>
        <dbReference type="Proteomes" id="UP000294664"/>
    </source>
</evidence>
<dbReference type="GO" id="GO:0020037">
    <property type="term" value="F:heme binding"/>
    <property type="evidence" value="ECO:0007669"/>
    <property type="project" value="InterPro"/>
</dbReference>
<evidence type="ECO:0000256" key="2">
    <source>
        <dbReference type="ARBA" id="ARBA00022448"/>
    </source>
</evidence>
<evidence type="ECO:0000256" key="3">
    <source>
        <dbReference type="ARBA" id="ARBA00022617"/>
    </source>
</evidence>
<dbReference type="PRINTS" id="PR00605">
    <property type="entry name" value="CYTCHROMECIC"/>
</dbReference>
<name>A0A4R3M0S8_9HYPH</name>
<evidence type="ECO:0000256" key="6">
    <source>
        <dbReference type="ARBA" id="ARBA00022982"/>
    </source>
</evidence>
<keyword evidence="3 8" id="KW-0349">Heme</keyword>
<feature type="domain" description="Cytochrome c" evidence="10">
    <location>
        <begin position="62"/>
        <end position="165"/>
    </location>
</feature>
<feature type="domain" description="Cytochrome c" evidence="10">
    <location>
        <begin position="207"/>
        <end position="315"/>
    </location>
</feature>
<dbReference type="PROSITE" id="PS51007">
    <property type="entry name" value="CYTC"/>
    <property type="match status" value="3"/>
</dbReference>
<keyword evidence="6" id="KW-0249">Electron transport</keyword>
<evidence type="ECO:0000313" key="11">
    <source>
        <dbReference type="EMBL" id="TCT06640.1"/>
    </source>
</evidence>
<keyword evidence="4" id="KW-0679">Respiratory chain</keyword>
<organism evidence="11 12">
    <name type="scientific">Aquabacter spiritensis</name>
    <dbReference type="NCBI Taxonomy" id="933073"/>
    <lineage>
        <taxon>Bacteria</taxon>
        <taxon>Pseudomonadati</taxon>
        <taxon>Pseudomonadota</taxon>
        <taxon>Alphaproteobacteria</taxon>
        <taxon>Hyphomicrobiales</taxon>
        <taxon>Xanthobacteraceae</taxon>
        <taxon>Aquabacter</taxon>
    </lineage>
</organism>
<keyword evidence="9" id="KW-0732">Signal</keyword>
<keyword evidence="7 8" id="KW-0408">Iron</keyword>
<keyword evidence="5 8" id="KW-0479">Metal-binding</keyword>
<accession>A0A4R3M0S8</accession>
<evidence type="ECO:0000256" key="1">
    <source>
        <dbReference type="ARBA" id="ARBA00001926"/>
    </source>
</evidence>
<feature type="domain" description="Cytochrome c" evidence="10">
    <location>
        <begin position="325"/>
        <end position="417"/>
    </location>
</feature>
<dbReference type="RefSeq" id="WP_245504540.1">
    <property type="nucleotide sequence ID" value="NZ_SMAI01000002.1"/>
</dbReference>
<protein>
    <submittedName>
        <fullName evidence="11">Mono/diheme cytochrome c family protein</fullName>
    </submittedName>
</protein>
<dbReference type="SUPFAM" id="SSF46626">
    <property type="entry name" value="Cytochrome c"/>
    <property type="match status" value="3"/>
</dbReference>
<evidence type="ECO:0000256" key="9">
    <source>
        <dbReference type="SAM" id="SignalP"/>
    </source>
</evidence>
<proteinExistence type="predicted"/>
<gene>
    <name evidence="11" type="ORF">EDC64_102118</name>
</gene>
<dbReference type="InterPro" id="IPR036909">
    <property type="entry name" value="Cyt_c-like_dom_sf"/>
</dbReference>
<dbReference type="InterPro" id="IPR051459">
    <property type="entry name" value="Cytochrome_c-type_DH"/>
</dbReference>
<dbReference type="PANTHER" id="PTHR35008:SF8">
    <property type="entry name" value="ALCOHOL DEHYDROGENASE CYTOCHROME C SUBUNIT"/>
    <property type="match status" value="1"/>
</dbReference>
<sequence length="679" mass="70904">MAGIRTLAVLAAAAATFAGPAFAQAPAAQAPAAPAPAAQTAAQTPGPMAPVPLLTLPGDDAGLVDRGAYLARAADCMPCHSGDPKKPYAGNLSFNTPFGVMYSVNITSDPTYGIGTWTFEDFKGALHNGIRADGAYLYPAMPFDAYTGIPEDDLKALWAFVRRIPPIPEPRKPNELGFPFNVRLGLLAWRELFFDAAYWQPTAGKSAEWNRGSYLVEALGHCSDCHTPRNLMGAVKAKEHFLGADIDGFWAPAIDTATLTKDGWTRETLTQFFTNGSVPGKTEVFGPMAEVVRDSLAYLTPADRAALVTYLLDSPPPKDVPAPQAASPLPPDVFQSAAKLYIDNCAPCHQSKGTGSSDVVPTLAGNPAVISAEPYNVIMAVLGGLPAGGTYGPMPSFAGRLDDQQVANLVNYVRTAWHNGGAANATPAMVAAWRATANVPDYGTQQASAFDCPKVGGAPGANGPDPDAVAALSKMMQGGERETHVLISAYQNDDSDASAGTVVDALTAAYCPVVAQSQRPDWQKAAELQRFTLQVAAAISERLAGPAMPPVSIIWASPTGASLVARQPTSIAAKLTCPDVADGKLVPKALVDAATTLVGKPAVPVSGDAASRYATALMQQSPKARRSDVANALISAYCPLVVAKPNSSVAEQYSLLTGFGQQVVQTLQLGAPMFNAAKK</sequence>
<dbReference type="Proteomes" id="UP000294664">
    <property type="component" value="Unassembled WGS sequence"/>
</dbReference>
<dbReference type="AlphaFoldDB" id="A0A4R3M0S8"/>
<dbReference type="EMBL" id="SMAI01000002">
    <property type="protein sequence ID" value="TCT06640.1"/>
    <property type="molecule type" value="Genomic_DNA"/>
</dbReference>
<feature type="chain" id="PRO_5020283161" evidence="9">
    <location>
        <begin position="24"/>
        <end position="679"/>
    </location>
</feature>
<feature type="signal peptide" evidence="9">
    <location>
        <begin position="1"/>
        <end position="23"/>
    </location>
</feature>
<dbReference type="GO" id="GO:0009055">
    <property type="term" value="F:electron transfer activity"/>
    <property type="evidence" value="ECO:0007669"/>
    <property type="project" value="InterPro"/>
</dbReference>
<reference evidence="11 12" key="1">
    <citation type="submission" date="2019-03" db="EMBL/GenBank/DDBJ databases">
        <title>Genomic Encyclopedia of Type Strains, Phase IV (KMG-IV): sequencing the most valuable type-strain genomes for metagenomic binning, comparative biology and taxonomic classification.</title>
        <authorList>
            <person name="Goeker M."/>
        </authorList>
    </citation>
    <scope>NUCLEOTIDE SEQUENCE [LARGE SCALE GENOMIC DNA]</scope>
    <source>
        <strain evidence="11 12">DSM 9035</strain>
    </source>
</reference>
<comment type="cofactor">
    <cofactor evidence="1">
        <name>heme c</name>
        <dbReference type="ChEBI" id="CHEBI:61717"/>
    </cofactor>
</comment>
<evidence type="ECO:0000256" key="8">
    <source>
        <dbReference type="PROSITE-ProRule" id="PRU00433"/>
    </source>
</evidence>
<dbReference type="InterPro" id="IPR009056">
    <property type="entry name" value="Cyt_c-like_dom"/>
</dbReference>
<dbReference type="InterPro" id="IPR008168">
    <property type="entry name" value="Cyt_C_IC"/>
</dbReference>
<dbReference type="Pfam" id="PF00034">
    <property type="entry name" value="Cytochrom_C"/>
    <property type="match status" value="1"/>
</dbReference>